<dbReference type="Pfam" id="PF00156">
    <property type="entry name" value="Pribosyltran"/>
    <property type="match status" value="1"/>
</dbReference>
<evidence type="ECO:0000313" key="5">
    <source>
        <dbReference type="Proteomes" id="UP000823842"/>
    </source>
</evidence>
<protein>
    <submittedName>
        <fullName evidence="4">ComF family protein</fullName>
    </submittedName>
</protein>
<comment type="caution">
    <text evidence="4">The sequence shown here is derived from an EMBL/GenBank/DDBJ whole genome shotgun (WGS) entry which is preliminary data.</text>
</comment>
<dbReference type="AlphaFoldDB" id="A0A9D2LUM4"/>
<dbReference type="CDD" id="cd06223">
    <property type="entry name" value="PRTases_typeI"/>
    <property type="match status" value="1"/>
</dbReference>
<reference evidence="4" key="1">
    <citation type="journal article" date="2021" name="PeerJ">
        <title>Extensive microbial diversity within the chicken gut microbiome revealed by metagenomics and culture.</title>
        <authorList>
            <person name="Gilroy R."/>
            <person name="Ravi A."/>
            <person name="Getino M."/>
            <person name="Pursley I."/>
            <person name="Horton D.L."/>
            <person name="Alikhan N.F."/>
            <person name="Baker D."/>
            <person name="Gharbi K."/>
            <person name="Hall N."/>
            <person name="Watson M."/>
            <person name="Adriaenssens E.M."/>
            <person name="Foster-Nyarko E."/>
            <person name="Jarju S."/>
            <person name="Secka A."/>
            <person name="Antonio M."/>
            <person name="Oren A."/>
            <person name="Chaudhuri R.R."/>
            <person name="La Ragione R."/>
            <person name="Hildebrand F."/>
            <person name="Pallen M.J."/>
        </authorList>
    </citation>
    <scope>NUCLEOTIDE SEQUENCE</scope>
    <source>
        <strain evidence="4">ChiSjej1B19-5720</strain>
    </source>
</reference>
<proteinExistence type="inferred from homology"/>
<feature type="domain" description="Phosphoribosyltransferase" evidence="2">
    <location>
        <begin position="139"/>
        <end position="236"/>
    </location>
</feature>
<dbReference type="SUPFAM" id="SSF53271">
    <property type="entry name" value="PRTase-like"/>
    <property type="match status" value="1"/>
</dbReference>
<evidence type="ECO:0000313" key="4">
    <source>
        <dbReference type="EMBL" id="HJB29411.1"/>
    </source>
</evidence>
<organism evidence="4 5">
    <name type="scientific">Candidatus Blautia faecavium</name>
    <dbReference type="NCBI Taxonomy" id="2838487"/>
    <lineage>
        <taxon>Bacteria</taxon>
        <taxon>Bacillati</taxon>
        <taxon>Bacillota</taxon>
        <taxon>Clostridia</taxon>
        <taxon>Lachnospirales</taxon>
        <taxon>Lachnospiraceae</taxon>
        <taxon>Blautia</taxon>
    </lineage>
</organism>
<sequence length="240" mass="27404">MKKLLNHILNILYPRCCPICQKILKDQSLLICPECGEKLKPISQPRCMCCGKPVKEEAEYCRDCTGRKREFFQGKGIYLYDSRMKVSVLRYKYEGRRQYGDFYARAMCMYGAGEIRRWKPDLIVPVPLHPRKKRMRGFNQAEYIADQVGSFFGIPVDSSLLRKVKDTRSQKKMNAAQRRKNLRDAFAAKGRADGKTILLIDDVYTTGNTIEAAAECLKKAGAARVCFLTVCTGSDQTRGF</sequence>
<dbReference type="Proteomes" id="UP000823842">
    <property type="component" value="Unassembled WGS sequence"/>
</dbReference>
<dbReference type="PANTHER" id="PTHR47505">
    <property type="entry name" value="DNA UTILIZATION PROTEIN YHGH"/>
    <property type="match status" value="1"/>
</dbReference>
<dbReference type="Pfam" id="PF18912">
    <property type="entry name" value="DZR_2"/>
    <property type="match status" value="1"/>
</dbReference>
<name>A0A9D2LUM4_9FIRM</name>
<dbReference type="InterPro" id="IPR029057">
    <property type="entry name" value="PRTase-like"/>
</dbReference>
<accession>A0A9D2LUM4</accession>
<evidence type="ECO:0000256" key="1">
    <source>
        <dbReference type="ARBA" id="ARBA00008007"/>
    </source>
</evidence>
<evidence type="ECO:0000259" key="2">
    <source>
        <dbReference type="Pfam" id="PF00156"/>
    </source>
</evidence>
<dbReference type="InterPro" id="IPR051910">
    <property type="entry name" value="ComF/GntX_DNA_util-trans"/>
</dbReference>
<dbReference type="InterPro" id="IPR000836">
    <property type="entry name" value="PRTase_dom"/>
</dbReference>
<dbReference type="InterPro" id="IPR044005">
    <property type="entry name" value="DZR_2"/>
</dbReference>
<feature type="domain" description="Double zinc ribbon" evidence="3">
    <location>
        <begin position="8"/>
        <end position="64"/>
    </location>
</feature>
<dbReference type="Gene3D" id="3.40.50.2020">
    <property type="match status" value="1"/>
</dbReference>
<gene>
    <name evidence="4" type="ORF">IAA06_11540</name>
</gene>
<dbReference type="PANTHER" id="PTHR47505:SF1">
    <property type="entry name" value="DNA UTILIZATION PROTEIN YHGH"/>
    <property type="match status" value="1"/>
</dbReference>
<reference evidence="4" key="2">
    <citation type="submission" date="2021-04" db="EMBL/GenBank/DDBJ databases">
        <authorList>
            <person name="Gilroy R."/>
        </authorList>
    </citation>
    <scope>NUCLEOTIDE SEQUENCE</scope>
    <source>
        <strain evidence="4">ChiSjej1B19-5720</strain>
    </source>
</reference>
<evidence type="ECO:0000259" key="3">
    <source>
        <dbReference type="Pfam" id="PF18912"/>
    </source>
</evidence>
<comment type="similarity">
    <text evidence="1">Belongs to the ComF/GntX family.</text>
</comment>
<dbReference type="EMBL" id="DWYZ01000213">
    <property type="protein sequence ID" value="HJB29411.1"/>
    <property type="molecule type" value="Genomic_DNA"/>
</dbReference>